<dbReference type="OrthoDB" id="1446267at2759"/>
<sequence>MKHDMAGAKENVIACTSVPNDVKDMFMKSLEDKEKVKEANCQDCFEEMDIQDQKRTLESFSRKGKQKTMNEMFKDRELVITDICKCIYAQCLNLILKDIGQVPVFYNTIANAKNITNFIYRHTWVLNLYRNEVSYGFYETIENMILNRMIRFQLDQQLDKFKKA</sequence>
<proteinExistence type="predicted"/>
<evidence type="ECO:0000313" key="1">
    <source>
        <dbReference type="EMBL" id="ESW35949.1"/>
    </source>
</evidence>
<accession>V7D0P8</accession>
<dbReference type="Gramene" id="ESW35949">
    <property type="protein sequence ID" value="ESW35949"/>
    <property type="gene ID" value="PHAVU_L002600g"/>
</dbReference>
<dbReference type="EMBL" id="KI548540">
    <property type="protein sequence ID" value="ESW35949.1"/>
    <property type="molecule type" value="Genomic_DNA"/>
</dbReference>
<reference evidence="1" key="1">
    <citation type="submission" date="2013-04" db="EMBL/GenBank/DDBJ databases">
        <authorList>
            <person name="Schmutz J."/>
            <person name="McClean P."/>
            <person name="Shu S."/>
            <person name="Cregan P."/>
            <person name="Rokhsar D."/>
            <person name="Jackson S."/>
        </authorList>
    </citation>
    <scope>NUCLEOTIDE SEQUENCE</scope>
</reference>
<dbReference type="AlphaFoldDB" id="V7D0P8"/>
<organism evidence="1">
    <name type="scientific">Phaseolus vulgaris</name>
    <name type="common">Kidney bean</name>
    <name type="synonym">French bean</name>
    <dbReference type="NCBI Taxonomy" id="3885"/>
    <lineage>
        <taxon>Eukaryota</taxon>
        <taxon>Viridiplantae</taxon>
        <taxon>Streptophyta</taxon>
        <taxon>Embryophyta</taxon>
        <taxon>Tracheophyta</taxon>
        <taxon>Spermatophyta</taxon>
        <taxon>Magnoliopsida</taxon>
        <taxon>eudicotyledons</taxon>
        <taxon>Gunneridae</taxon>
        <taxon>Pentapetalae</taxon>
        <taxon>rosids</taxon>
        <taxon>fabids</taxon>
        <taxon>Fabales</taxon>
        <taxon>Fabaceae</taxon>
        <taxon>Papilionoideae</taxon>
        <taxon>50 kb inversion clade</taxon>
        <taxon>NPAAA clade</taxon>
        <taxon>indigoferoid/millettioid clade</taxon>
        <taxon>Phaseoleae</taxon>
        <taxon>Phaseolus</taxon>
    </lineage>
</organism>
<protein>
    <submittedName>
        <fullName evidence="1">Uncharacterized protein</fullName>
    </submittedName>
</protein>
<name>V7D0P8_PHAVU</name>
<gene>
    <name evidence="1" type="ORF">PHAVU_L002600g</name>
</gene>